<reference evidence="2" key="1">
    <citation type="submission" date="2021-02" db="EMBL/GenBank/DDBJ databases">
        <authorList>
            <person name="Dougan E. K."/>
            <person name="Rhodes N."/>
            <person name="Thang M."/>
            <person name="Chan C."/>
        </authorList>
    </citation>
    <scope>NUCLEOTIDE SEQUENCE</scope>
</reference>
<feature type="non-terminal residue" evidence="2">
    <location>
        <position position="1"/>
    </location>
</feature>
<proteinExistence type="predicted"/>
<dbReference type="AlphaFoldDB" id="A0A812M5M5"/>
<feature type="transmembrane region" description="Helical" evidence="1">
    <location>
        <begin position="67"/>
        <end position="91"/>
    </location>
</feature>
<name>A0A812M5M5_9DINO</name>
<keyword evidence="3" id="KW-1185">Reference proteome</keyword>
<dbReference type="EMBL" id="CAJNJA010010531">
    <property type="protein sequence ID" value="CAE7258764.1"/>
    <property type="molecule type" value="Genomic_DNA"/>
</dbReference>
<evidence type="ECO:0000256" key="1">
    <source>
        <dbReference type="SAM" id="Phobius"/>
    </source>
</evidence>
<protein>
    <submittedName>
        <fullName evidence="2">Uncharacterized protein</fullName>
    </submittedName>
</protein>
<evidence type="ECO:0000313" key="3">
    <source>
        <dbReference type="Proteomes" id="UP000601435"/>
    </source>
</evidence>
<sequence>LFYRYAIPYNQRPTTSVEARRFQLRYWHELAEMGKWTCIIGSFLGFSAVVSMCMLTPQPRAAAAFQAFWFSLMATHWVFPLLRGGLCALILTVARTKATFDGWLTVWPGLMNFEYVGIKTTEFMVWRAQRIAAEEELLLQVFPDLPNIGRKIRDPMEEEELGGAQDPNQYVASMALEDRR</sequence>
<keyword evidence="1" id="KW-0812">Transmembrane</keyword>
<dbReference type="OrthoDB" id="10275215at2759"/>
<gene>
    <name evidence="2" type="ORF">SNEC2469_LOCUS5828</name>
</gene>
<organism evidence="2 3">
    <name type="scientific">Symbiodinium necroappetens</name>
    <dbReference type="NCBI Taxonomy" id="1628268"/>
    <lineage>
        <taxon>Eukaryota</taxon>
        <taxon>Sar</taxon>
        <taxon>Alveolata</taxon>
        <taxon>Dinophyceae</taxon>
        <taxon>Suessiales</taxon>
        <taxon>Symbiodiniaceae</taxon>
        <taxon>Symbiodinium</taxon>
    </lineage>
</organism>
<keyword evidence="1" id="KW-0472">Membrane</keyword>
<feature type="transmembrane region" description="Helical" evidence="1">
    <location>
        <begin position="33"/>
        <end position="55"/>
    </location>
</feature>
<dbReference type="Proteomes" id="UP000601435">
    <property type="component" value="Unassembled WGS sequence"/>
</dbReference>
<keyword evidence="1" id="KW-1133">Transmembrane helix</keyword>
<accession>A0A812M5M5</accession>
<evidence type="ECO:0000313" key="2">
    <source>
        <dbReference type="EMBL" id="CAE7258764.1"/>
    </source>
</evidence>
<comment type="caution">
    <text evidence="2">The sequence shown here is derived from an EMBL/GenBank/DDBJ whole genome shotgun (WGS) entry which is preliminary data.</text>
</comment>